<dbReference type="PANTHER" id="PTHR43391:SF14">
    <property type="entry name" value="DEHYDROGENASE_REDUCTASE SDR FAMILY PROTEIN 7-LIKE"/>
    <property type="match status" value="1"/>
</dbReference>
<keyword evidence="2" id="KW-0521">NADP</keyword>
<accession>A0A502CZK9</accession>
<dbReference type="Gene3D" id="3.40.50.720">
    <property type="entry name" value="NAD(P)-binding Rossmann-like Domain"/>
    <property type="match status" value="1"/>
</dbReference>
<evidence type="ECO:0000256" key="1">
    <source>
        <dbReference type="ARBA" id="ARBA00006484"/>
    </source>
</evidence>
<evidence type="ECO:0000259" key="5">
    <source>
        <dbReference type="SMART" id="SM00822"/>
    </source>
</evidence>
<evidence type="ECO:0000256" key="2">
    <source>
        <dbReference type="ARBA" id="ARBA00022857"/>
    </source>
</evidence>
<dbReference type="SMART" id="SM00822">
    <property type="entry name" value="PKS_KR"/>
    <property type="match status" value="1"/>
</dbReference>
<keyword evidence="3" id="KW-0560">Oxidoreductase</keyword>
<evidence type="ECO:0000256" key="3">
    <source>
        <dbReference type="ARBA" id="ARBA00023002"/>
    </source>
</evidence>
<reference evidence="6 7" key="1">
    <citation type="journal article" date="2019" name="Environ. Microbiol.">
        <title>Species interactions and distinct microbial communities in high Arctic permafrost affected cryosols are associated with the CH4 and CO2 gas fluxes.</title>
        <authorList>
            <person name="Altshuler I."/>
            <person name="Hamel J."/>
            <person name="Turney S."/>
            <person name="Magnuson E."/>
            <person name="Levesque R."/>
            <person name="Greer C."/>
            <person name="Whyte L.G."/>
        </authorList>
    </citation>
    <scope>NUCLEOTIDE SEQUENCE [LARGE SCALE GENOMIC DNA]</scope>
    <source>
        <strain evidence="6 7">S9.3A</strain>
    </source>
</reference>
<keyword evidence="7" id="KW-1185">Reference proteome</keyword>
<dbReference type="PANTHER" id="PTHR43391">
    <property type="entry name" value="RETINOL DEHYDROGENASE-RELATED"/>
    <property type="match status" value="1"/>
</dbReference>
<organism evidence="6 7">
    <name type="scientific">Pedococcus bigeumensis</name>
    <dbReference type="NCBI Taxonomy" id="433644"/>
    <lineage>
        <taxon>Bacteria</taxon>
        <taxon>Bacillati</taxon>
        <taxon>Actinomycetota</taxon>
        <taxon>Actinomycetes</taxon>
        <taxon>Micrococcales</taxon>
        <taxon>Intrasporangiaceae</taxon>
        <taxon>Pedococcus</taxon>
    </lineage>
</organism>
<comment type="similarity">
    <text evidence="1 4">Belongs to the short-chain dehydrogenases/reductases (SDR) family.</text>
</comment>
<dbReference type="Pfam" id="PF00106">
    <property type="entry name" value="adh_short"/>
    <property type="match status" value="1"/>
</dbReference>
<dbReference type="PRINTS" id="PR00081">
    <property type="entry name" value="GDHRDH"/>
</dbReference>
<dbReference type="PRINTS" id="PR00080">
    <property type="entry name" value="SDRFAMILY"/>
</dbReference>
<gene>
    <name evidence="6" type="ORF">EAH86_00140</name>
</gene>
<evidence type="ECO:0000313" key="7">
    <source>
        <dbReference type="Proteomes" id="UP000317722"/>
    </source>
</evidence>
<dbReference type="Proteomes" id="UP000317722">
    <property type="component" value="Unassembled WGS sequence"/>
</dbReference>
<dbReference type="FunFam" id="3.40.50.720:FF:000084">
    <property type="entry name" value="Short-chain dehydrogenase reductase"/>
    <property type="match status" value="1"/>
</dbReference>
<dbReference type="RefSeq" id="WP_140736621.1">
    <property type="nucleotide sequence ID" value="NZ_RCZM01000001.1"/>
</dbReference>
<dbReference type="CDD" id="cd05233">
    <property type="entry name" value="SDR_c"/>
    <property type="match status" value="1"/>
</dbReference>
<feature type="domain" description="Ketoreductase" evidence="5">
    <location>
        <begin position="13"/>
        <end position="194"/>
    </location>
</feature>
<dbReference type="SUPFAM" id="SSF51735">
    <property type="entry name" value="NAD(P)-binding Rossmann-fold domains"/>
    <property type="match status" value="1"/>
</dbReference>
<evidence type="ECO:0000313" key="6">
    <source>
        <dbReference type="EMBL" id="TPG18985.1"/>
    </source>
</evidence>
<dbReference type="InterPro" id="IPR020904">
    <property type="entry name" value="Sc_DH/Rdtase_CS"/>
</dbReference>
<dbReference type="AlphaFoldDB" id="A0A502CZK9"/>
<comment type="caution">
    <text evidence="6">The sequence shown here is derived from an EMBL/GenBank/DDBJ whole genome shotgun (WGS) entry which is preliminary data.</text>
</comment>
<dbReference type="EMBL" id="RCZM01000001">
    <property type="protein sequence ID" value="TPG18985.1"/>
    <property type="molecule type" value="Genomic_DNA"/>
</dbReference>
<dbReference type="InterPro" id="IPR036291">
    <property type="entry name" value="NAD(P)-bd_dom_sf"/>
</dbReference>
<sequence length="288" mass="29958">MHKPFEREPFEPKVSIVTGGASGIGRAIAVELIARGSHVVLADIDGEAAVRAAAELGSLASAATLDVADAAAVTALVRQVVADHGRLDVMVNNAGVAIGGLLEELDERHWTKALDVNLRGVINGVTAAYEVMRAQGSGHILNTASLAGLIPAPAMLPYTTTKHAVVGLSTALRAEAAGLGVRVSVLCPGFVDTPLLDDIYEAPASFGGSSVRSRVRLLQPRFLTAELTAKRAVDGLAANKAVIPVGAMAHLTWRGLRYAPGPTRAIIQAQASGARRLAQRSVAKQRTH</sequence>
<name>A0A502CZK9_9MICO</name>
<dbReference type="OrthoDB" id="9775296at2"/>
<protein>
    <submittedName>
        <fullName evidence="6">SDR family oxidoreductase</fullName>
    </submittedName>
</protein>
<dbReference type="PROSITE" id="PS00061">
    <property type="entry name" value="ADH_SHORT"/>
    <property type="match status" value="1"/>
</dbReference>
<dbReference type="InterPro" id="IPR057326">
    <property type="entry name" value="KR_dom"/>
</dbReference>
<dbReference type="InterPro" id="IPR002347">
    <property type="entry name" value="SDR_fam"/>
</dbReference>
<evidence type="ECO:0000256" key="4">
    <source>
        <dbReference type="RuleBase" id="RU000363"/>
    </source>
</evidence>
<dbReference type="GO" id="GO:0016491">
    <property type="term" value="F:oxidoreductase activity"/>
    <property type="evidence" value="ECO:0007669"/>
    <property type="project" value="UniProtKB-KW"/>
</dbReference>
<proteinExistence type="inferred from homology"/>